<evidence type="ECO:0000313" key="4">
    <source>
        <dbReference type="EMBL" id="GBO38897.1"/>
    </source>
</evidence>
<evidence type="ECO:0000313" key="6">
    <source>
        <dbReference type="Proteomes" id="UP000499080"/>
    </source>
</evidence>
<evidence type="ECO:0000313" key="2">
    <source>
        <dbReference type="EMBL" id="GBO38894.1"/>
    </source>
</evidence>
<feature type="region of interest" description="Disordered" evidence="1">
    <location>
        <begin position="1"/>
        <end position="26"/>
    </location>
</feature>
<sequence>MTRTTSTPEMPPSKLPHHTNGKTFDPLHMTERATGLMHDGSSVESGFEAGTLSVGHSGLRKSARTVFNLYVVSYKSVFSLRAISSVIYECDFVFLLLF</sequence>
<dbReference type="Proteomes" id="UP000499080">
    <property type="component" value="Unassembled WGS sequence"/>
</dbReference>
<evidence type="ECO:0000313" key="3">
    <source>
        <dbReference type="EMBL" id="GBO38896.1"/>
    </source>
</evidence>
<keyword evidence="6" id="KW-1185">Reference proteome</keyword>
<reference evidence="4 6" key="1">
    <citation type="journal article" date="2019" name="Sci. Rep.">
        <title>Orb-weaving spider Araneus ventricosus genome elucidates the spidroin gene catalogue.</title>
        <authorList>
            <person name="Kono N."/>
            <person name="Nakamura H."/>
            <person name="Ohtoshi R."/>
            <person name="Moran D.A.P."/>
            <person name="Shinohara A."/>
            <person name="Yoshida Y."/>
            <person name="Fujiwara M."/>
            <person name="Mori M."/>
            <person name="Tomita M."/>
            <person name="Arakawa K."/>
        </authorList>
    </citation>
    <scope>NUCLEOTIDE SEQUENCE [LARGE SCALE GENOMIC DNA]</scope>
</reference>
<dbReference type="EMBL" id="BGPR01063743">
    <property type="protein sequence ID" value="GBO38896.1"/>
    <property type="molecule type" value="Genomic_DNA"/>
</dbReference>
<accession>A0A4Y2WSP8</accession>
<evidence type="ECO:0000256" key="1">
    <source>
        <dbReference type="SAM" id="MobiDB-lite"/>
    </source>
</evidence>
<name>A0A4Y2WSP8_ARAVE</name>
<dbReference type="EMBL" id="BGPR01063747">
    <property type="protein sequence ID" value="GBO38900.1"/>
    <property type="molecule type" value="Genomic_DNA"/>
</dbReference>
<protein>
    <submittedName>
        <fullName evidence="4">Uncharacterized protein</fullName>
    </submittedName>
</protein>
<dbReference type="EMBL" id="BGPR01063745">
    <property type="protein sequence ID" value="GBO38897.1"/>
    <property type="molecule type" value="Genomic_DNA"/>
</dbReference>
<evidence type="ECO:0000313" key="5">
    <source>
        <dbReference type="EMBL" id="GBO38900.1"/>
    </source>
</evidence>
<organism evidence="4 6">
    <name type="scientific">Araneus ventricosus</name>
    <name type="common">Orbweaver spider</name>
    <name type="synonym">Epeira ventricosa</name>
    <dbReference type="NCBI Taxonomy" id="182803"/>
    <lineage>
        <taxon>Eukaryota</taxon>
        <taxon>Metazoa</taxon>
        <taxon>Ecdysozoa</taxon>
        <taxon>Arthropoda</taxon>
        <taxon>Chelicerata</taxon>
        <taxon>Arachnida</taxon>
        <taxon>Araneae</taxon>
        <taxon>Araneomorphae</taxon>
        <taxon>Entelegynae</taxon>
        <taxon>Araneoidea</taxon>
        <taxon>Araneidae</taxon>
        <taxon>Araneus</taxon>
    </lineage>
</organism>
<dbReference type="AlphaFoldDB" id="A0A4Y2WSP8"/>
<gene>
    <name evidence="4" type="ORF">AVEN_141997_1</name>
    <name evidence="5" type="ORF">AVEN_188137_1</name>
    <name evidence="2" type="ORF">AVEN_7779_1</name>
    <name evidence="3" type="ORF">AVEN_95129_1</name>
</gene>
<comment type="caution">
    <text evidence="4">The sequence shown here is derived from an EMBL/GenBank/DDBJ whole genome shotgun (WGS) entry which is preliminary data.</text>
</comment>
<dbReference type="EMBL" id="BGPR01063741">
    <property type="protein sequence ID" value="GBO38894.1"/>
    <property type="molecule type" value="Genomic_DNA"/>
</dbReference>
<proteinExistence type="predicted"/>